<dbReference type="SUPFAM" id="SSF56672">
    <property type="entry name" value="DNA/RNA polymerases"/>
    <property type="match status" value="1"/>
</dbReference>
<dbReference type="EMBL" id="KT625420">
    <property type="protein sequence ID" value="ALO63484.1"/>
    <property type="molecule type" value="Genomic_DNA"/>
</dbReference>
<proteinExistence type="predicted"/>
<keyword evidence="1" id="KW-0150">Chloroplast</keyword>
<evidence type="ECO:0000313" key="1">
    <source>
        <dbReference type="EMBL" id="ALO63485.1"/>
    </source>
</evidence>
<dbReference type="RefSeq" id="YP_009185164.1">
    <property type="nucleotide sequence ID" value="NC_028585.1"/>
</dbReference>
<gene>
    <name evidence="1" type="primary">orf1008</name>
</gene>
<geneLocation type="chloroplast" evidence="1"/>
<organism evidence="1">
    <name type="scientific">Staurocarteria cerasiformis</name>
    <name type="common">Green alga</name>
    <name type="synonym">Carteria cerasiformis</name>
    <dbReference type="NCBI Taxonomy" id="69401"/>
    <lineage>
        <taxon>Eukaryota</taxon>
        <taxon>Viridiplantae</taxon>
        <taxon>Chlorophyta</taxon>
        <taxon>core chlorophytes</taxon>
        <taxon>Chlorophyceae</taxon>
        <taxon>CS clade</taxon>
        <taxon>Chlamydomonadales</taxon>
        <taxon>Chlamydomonadaceae</taxon>
        <taxon>Staurocarteria</taxon>
    </lineage>
</organism>
<dbReference type="InterPro" id="IPR043502">
    <property type="entry name" value="DNA/RNA_pol_sf"/>
</dbReference>
<name>A0A0S2LPX5_STACE</name>
<reference evidence="1" key="1">
    <citation type="journal article" date="2015" name="BMC Evol. Biol.">
        <title>Chloroplast phylogenomic analysis of chlorophyte green algae identifies a novel lineage sister to the Sphaeropleales (Chlorophyceae).</title>
        <authorList>
            <person name="Lemieux C."/>
            <person name="Vincent A.T."/>
            <person name="Labarre A."/>
            <person name="Otis C."/>
            <person name="Turmel M."/>
        </authorList>
    </citation>
    <scope>NUCLEOTIDE SEQUENCE</scope>
</reference>
<dbReference type="GeneID" id="26379006"/>
<accession>A0A0S2LPX5</accession>
<dbReference type="GeneID" id="26379015"/>
<dbReference type="RefSeq" id="YP_009185133.1">
    <property type="nucleotide sequence ID" value="NC_028585.1"/>
</dbReference>
<sequence>MTNLSSDFINGPDDVFSFDFDEGDSRYVEMIDQASFCSSEADSEPVDYILEPFDSDVLFLNTVQEAVLKLLKDDIDKFGDSEKDVLTIKLDLFLDSEYTIDQNLSCQLLLVIKDIPFKIIAINAAFRPFISPELEIKMRSEHDIVVLFLNLDDSSLIHLTSIFDHILPLIVQQSTKKIHWVIDLYFFYAVRDLSILFGLDAMLPLYKGERGTLRPRRGLSGFFQLEDSVFNRPYFFKYSVKIKDLVGIDVDGLLDIAKSCGLEMPDKGFFDGMKTQMDVALRQHPEKFLLYGIGDALILKEILHSKLASYNSILSSVYQIDSSDLLTKDSMPLTLGSIVNVVWETYLECIIYKKNIFVKLAMARFSLLSSSHPDYRRNLILYESLMRFSSLAEMSSYYFQHPNELSDMYDLLDKPGVFMYQPFQFASIKRFVDFSKDTTISVLAFRNGGRTNNEDPFNYVCHEGADPDIAGAYGSALMDGIYPFGRPRIFSYSSGEKTIKLGRFLKKYAVDLESGLYTIVVSGKLSFDQDLIYSKVVPQSSIYSKSDRFDPDRIETAEFSGDFVLLRREIINGFITKDLLYILKNVCTNLEFREIRDLDVVAAAFWSQKDRVDSIEELADSFLADKGRVSYEMATTSLRDTRTYSWYGFQLSSFIGPLMEKRAFFKKQKDPTSQAIQNSIKGIVNTFYGIVSSVFFPLNNMVVSNMVTARIRGAVWLLSKPLGLRMTICDGGFYEFSKTRFISSSSRLPGLASFSSFQSIEDHGSIRIAPLGDSSIDWHSLFSSKTPPEQFPNLDDLVTKHVNDFWSNYNLTIFFKIEHKVSNIFKKAGYIMKAHYAFLIYDSETQDYTKEKYKIRGLSLRDVHDPSIRHNPIYNIIEAMLLFFKKNNDYPEIYEYYQERKLLSMRNYRRALIKPKSGKLDPRAEFVPGDAYIEEKYFRLNNTYCFLYFLKDYTSRDRRSLYTFSKKTVDGASVKVKSYLFEKYIAKYGLQKTIQFINENNLKIQKKE</sequence>
<dbReference type="AlphaFoldDB" id="A0A0S2LPX5"/>
<keyword evidence="1" id="KW-0934">Plastid</keyword>
<dbReference type="EMBL" id="KT625420">
    <property type="protein sequence ID" value="ALO63485.1"/>
    <property type="molecule type" value="Genomic_DNA"/>
</dbReference>
<protein>
    <submittedName>
        <fullName evidence="1">Uncharacterized protein</fullName>
    </submittedName>
</protein>